<sequence>MIKYESKCMHTHSVTWRQGSHTLVRSKNKSPKVLGDRLLGHIQRLHRKSAQDPIGYIKARIRWRALLCGICGRYRHAVVANQQYVDTKTDASRLSTSRIQATAVLFFNVSANRPPQLANHEFPD</sequence>
<name>A0A433D3C7_9FUNG</name>
<accession>A0A433D3C7</accession>
<dbReference type="EMBL" id="RBNI01007443">
    <property type="protein sequence ID" value="RUP45338.1"/>
    <property type="molecule type" value="Genomic_DNA"/>
</dbReference>
<dbReference type="AlphaFoldDB" id="A0A433D3C7"/>
<evidence type="ECO:0000313" key="1">
    <source>
        <dbReference type="EMBL" id="RUP45338.1"/>
    </source>
</evidence>
<organism evidence="1 2">
    <name type="scientific">Jimgerdemannia flammicorona</name>
    <dbReference type="NCBI Taxonomy" id="994334"/>
    <lineage>
        <taxon>Eukaryota</taxon>
        <taxon>Fungi</taxon>
        <taxon>Fungi incertae sedis</taxon>
        <taxon>Mucoromycota</taxon>
        <taxon>Mucoromycotina</taxon>
        <taxon>Endogonomycetes</taxon>
        <taxon>Endogonales</taxon>
        <taxon>Endogonaceae</taxon>
        <taxon>Jimgerdemannia</taxon>
    </lineage>
</organism>
<reference evidence="1 2" key="1">
    <citation type="journal article" date="2018" name="New Phytol.">
        <title>Phylogenomics of Endogonaceae and evolution of mycorrhizas within Mucoromycota.</title>
        <authorList>
            <person name="Chang Y."/>
            <person name="Desiro A."/>
            <person name="Na H."/>
            <person name="Sandor L."/>
            <person name="Lipzen A."/>
            <person name="Clum A."/>
            <person name="Barry K."/>
            <person name="Grigoriev I.V."/>
            <person name="Martin F.M."/>
            <person name="Stajich J.E."/>
            <person name="Smith M.E."/>
            <person name="Bonito G."/>
            <person name="Spatafora J.W."/>
        </authorList>
    </citation>
    <scope>NUCLEOTIDE SEQUENCE [LARGE SCALE GENOMIC DNA]</scope>
    <source>
        <strain evidence="1 2">GMNB39</strain>
    </source>
</reference>
<keyword evidence="2" id="KW-1185">Reference proteome</keyword>
<evidence type="ECO:0000313" key="2">
    <source>
        <dbReference type="Proteomes" id="UP000268093"/>
    </source>
</evidence>
<protein>
    <submittedName>
        <fullName evidence="1">Uncharacterized protein</fullName>
    </submittedName>
</protein>
<dbReference type="Proteomes" id="UP000268093">
    <property type="component" value="Unassembled WGS sequence"/>
</dbReference>
<comment type="caution">
    <text evidence="1">The sequence shown here is derived from an EMBL/GenBank/DDBJ whole genome shotgun (WGS) entry which is preliminary data.</text>
</comment>
<proteinExistence type="predicted"/>
<gene>
    <name evidence="1" type="ORF">BC936DRAFT_148296</name>
</gene>